<evidence type="ECO:0000256" key="1">
    <source>
        <dbReference type="ARBA" id="ARBA00023157"/>
    </source>
</evidence>
<feature type="non-terminal residue" evidence="2">
    <location>
        <position position="1"/>
    </location>
</feature>
<keyword evidence="1" id="KW-1015">Disulfide bond</keyword>
<dbReference type="AlphaFoldDB" id="A0A8S2TLW6"/>
<name>A0A8S2TLW6_9BILA</name>
<evidence type="ECO:0000313" key="2">
    <source>
        <dbReference type="EMBL" id="CAF4292966.1"/>
    </source>
</evidence>
<dbReference type="EMBL" id="CAJOBI010034791">
    <property type="protein sequence ID" value="CAF4292966.1"/>
    <property type="molecule type" value="Genomic_DNA"/>
</dbReference>
<protein>
    <submittedName>
        <fullName evidence="2">Uncharacterized protein</fullName>
    </submittedName>
</protein>
<proteinExistence type="predicted"/>
<reference evidence="2" key="1">
    <citation type="submission" date="2021-02" db="EMBL/GenBank/DDBJ databases">
        <authorList>
            <person name="Nowell W R."/>
        </authorList>
    </citation>
    <scope>NUCLEOTIDE SEQUENCE</scope>
</reference>
<dbReference type="InterPro" id="IPR036055">
    <property type="entry name" value="LDL_receptor-like_sf"/>
</dbReference>
<dbReference type="SUPFAM" id="SSF57424">
    <property type="entry name" value="LDL receptor-like module"/>
    <property type="match status" value="1"/>
</dbReference>
<organism evidence="2 3">
    <name type="scientific">Rotaria magnacalcarata</name>
    <dbReference type="NCBI Taxonomy" id="392030"/>
    <lineage>
        <taxon>Eukaryota</taxon>
        <taxon>Metazoa</taxon>
        <taxon>Spiralia</taxon>
        <taxon>Gnathifera</taxon>
        <taxon>Rotifera</taxon>
        <taxon>Eurotatoria</taxon>
        <taxon>Bdelloidea</taxon>
        <taxon>Philodinida</taxon>
        <taxon>Philodinidae</taxon>
        <taxon>Rotaria</taxon>
    </lineage>
</organism>
<dbReference type="Proteomes" id="UP000676336">
    <property type="component" value="Unassembled WGS sequence"/>
</dbReference>
<sequence>MRWLLCDGHSDCHDNTDENFCSNLTINCEKRSSYNYSAADEIICGLNE</sequence>
<comment type="caution">
    <text evidence="2">The sequence shown here is derived from an EMBL/GenBank/DDBJ whole genome shotgun (WGS) entry which is preliminary data.</text>
</comment>
<evidence type="ECO:0000313" key="3">
    <source>
        <dbReference type="Proteomes" id="UP000676336"/>
    </source>
</evidence>
<dbReference type="Gene3D" id="4.10.400.10">
    <property type="entry name" value="Low-density Lipoprotein Receptor"/>
    <property type="match status" value="1"/>
</dbReference>
<accession>A0A8S2TLW6</accession>
<gene>
    <name evidence="2" type="ORF">SMN809_LOCUS25755</name>
</gene>